<dbReference type="EMBL" id="DF973778">
    <property type="protein sequence ID" value="GAU39802.1"/>
    <property type="molecule type" value="Genomic_DNA"/>
</dbReference>
<keyword evidence="2" id="KW-1185">Reference proteome</keyword>
<evidence type="ECO:0000313" key="1">
    <source>
        <dbReference type="EMBL" id="GAU39802.1"/>
    </source>
</evidence>
<proteinExistence type="predicted"/>
<dbReference type="AlphaFoldDB" id="A0A2Z6NU03"/>
<sequence>MQSELMERIAKNVLEKLNHVYVGDIDEEINKYEQLSNLQAMNLMRGSGFNTQLWHDLQATNQHLEELRMKKNVILLRLPRGN</sequence>
<gene>
    <name evidence="1" type="ORF">TSUD_219770</name>
</gene>
<dbReference type="Proteomes" id="UP000242715">
    <property type="component" value="Unassembled WGS sequence"/>
</dbReference>
<dbReference type="OrthoDB" id="1416010at2759"/>
<protein>
    <submittedName>
        <fullName evidence="1">Uncharacterized protein</fullName>
    </submittedName>
</protein>
<evidence type="ECO:0000313" key="2">
    <source>
        <dbReference type="Proteomes" id="UP000242715"/>
    </source>
</evidence>
<name>A0A2Z6NU03_TRISU</name>
<organism evidence="1 2">
    <name type="scientific">Trifolium subterraneum</name>
    <name type="common">Subterranean clover</name>
    <dbReference type="NCBI Taxonomy" id="3900"/>
    <lineage>
        <taxon>Eukaryota</taxon>
        <taxon>Viridiplantae</taxon>
        <taxon>Streptophyta</taxon>
        <taxon>Embryophyta</taxon>
        <taxon>Tracheophyta</taxon>
        <taxon>Spermatophyta</taxon>
        <taxon>Magnoliopsida</taxon>
        <taxon>eudicotyledons</taxon>
        <taxon>Gunneridae</taxon>
        <taxon>Pentapetalae</taxon>
        <taxon>rosids</taxon>
        <taxon>fabids</taxon>
        <taxon>Fabales</taxon>
        <taxon>Fabaceae</taxon>
        <taxon>Papilionoideae</taxon>
        <taxon>50 kb inversion clade</taxon>
        <taxon>NPAAA clade</taxon>
        <taxon>Hologalegina</taxon>
        <taxon>IRL clade</taxon>
        <taxon>Trifolieae</taxon>
        <taxon>Trifolium</taxon>
    </lineage>
</organism>
<accession>A0A2Z6NU03</accession>
<reference evidence="2" key="1">
    <citation type="journal article" date="2017" name="Front. Plant Sci.">
        <title>Climate Clever Clovers: New Paradigm to Reduce the Environmental Footprint of Ruminants by Breeding Low Methanogenic Forages Utilizing Haplotype Variation.</title>
        <authorList>
            <person name="Kaur P."/>
            <person name="Appels R."/>
            <person name="Bayer P.E."/>
            <person name="Keeble-Gagnere G."/>
            <person name="Wang J."/>
            <person name="Hirakawa H."/>
            <person name="Shirasawa K."/>
            <person name="Vercoe P."/>
            <person name="Stefanova K."/>
            <person name="Durmic Z."/>
            <person name="Nichols P."/>
            <person name="Revell C."/>
            <person name="Isobe S.N."/>
            <person name="Edwards D."/>
            <person name="Erskine W."/>
        </authorList>
    </citation>
    <scope>NUCLEOTIDE SEQUENCE [LARGE SCALE GENOMIC DNA]</scope>
    <source>
        <strain evidence="2">cv. Daliak</strain>
    </source>
</reference>